<dbReference type="InterPro" id="IPR015815">
    <property type="entry name" value="HIBADH-related"/>
</dbReference>
<name>A0ABU1MF59_9HYPH</name>
<feature type="domain" description="6-phosphogluconate dehydrogenase NADP-binding" evidence="3">
    <location>
        <begin position="5"/>
        <end position="165"/>
    </location>
</feature>
<accession>A0ABU1MF59</accession>
<dbReference type="RefSeq" id="WP_310016165.1">
    <property type="nucleotide sequence ID" value="NZ_JAVDQT010000014.1"/>
</dbReference>
<dbReference type="Proteomes" id="UP001184614">
    <property type="component" value="Unassembled WGS sequence"/>
</dbReference>
<keyword evidence="2" id="KW-0520">NAD</keyword>
<dbReference type="InterPro" id="IPR013328">
    <property type="entry name" value="6PGD_dom2"/>
</dbReference>
<keyword evidence="1" id="KW-0560">Oxidoreductase</keyword>
<dbReference type="InterPro" id="IPR006115">
    <property type="entry name" value="6PGDH_NADP-bd"/>
</dbReference>
<dbReference type="InterPro" id="IPR008927">
    <property type="entry name" value="6-PGluconate_DH-like_C_sf"/>
</dbReference>
<gene>
    <name evidence="5" type="ORF">J2782_004448</name>
</gene>
<dbReference type="InterPro" id="IPR029154">
    <property type="entry name" value="HIBADH-like_NADP-bd"/>
</dbReference>
<keyword evidence="6" id="KW-1185">Reference proteome</keyword>
<protein>
    <submittedName>
        <fullName evidence="5">3-hydroxyisobutyrate dehydrogenase-like beta-hydroxyacid dehydrogenase</fullName>
    </submittedName>
</protein>
<dbReference type="PANTHER" id="PTHR43060">
    <property type="entry name" value="3-HYDROXYISOBUTYRATE DEHYDROGENASE-LIKE 1, MITOCHONDRIAL-RELATED"/>
    <property type="match status" value="1"/>
</dbReference>
<dbReference type="PIRSF" id="PIRSF000103">
    <property type="entry name" value="HIBADH"/>
    <property type="match status" value="1"/>
</dbReference>
<dbReference type="PANTHER" id="PTHR43060:SF15">
    <property type="entry name" value="3-HYDROXYISOBUTYRATE DEHYDROGENASE-LIKE 1, MITOCHONDRIAL-RELATED"/>
    <property type="match status" value="1"/>
</dbReference>
<dbReference type="EMBL" id="JAVDQT010000014">
    <property type="protein sequence ID" value="MDR6434695.1"/>
    <property type="molecule type" value="Genomic_DNA"/>
</dbReference>
<evidence type="ECO:0000259" key="3">
    <source>
        <dbReference type="Pfam" id="PF03446"/>
    </source>
</evidence>
<dbReference type="Pfam" id="PF14833">
    <property type="entry name" value="NAD_binding_11"/>
    <property type="match status" value="1"/>
</dbReference>
<sequence>MTNKKVGIIGVGLMGHGIALNVVTKGWSLGFLDHPGNQPVDDLLEGGALKFASKQDLAEQSDIIILCVSGTPQVEDVLLGDTGILKAIKPGTIIIDCSTAIPSSTTRIAQLAEAAGGRFIDSPMTRTPLEAAQGRLNLLVGADDELFATIRPLLETFAENIFHAGNVGSGHKLKLLHNYVSLGMVTLLGEAAACAKLGGISPEIFTEVLAKGGGYGAAFDRVSPFVLNGDNSKMKFFVSNAYKDLSYYMQMAEDVSAERSTANGVTTALQTLLDAGFGSDFLSETPKLFENVSAATETVR</sequence>
<evidence type="ECO:0000256" key="2">
    <source>
        <dbReference type="ARBA" id="ARBA00023027"/>
    </source>
</evidence>
<evidence type="ECO:0000256" key="1">
    <source>
        <dbReference type="ARBA" id="ARBA00023002"/>
    </source>
</evidence>
<feature type="domain" description="3-hydroxyisobutyrate dehydrogenase-like NAD-binding" evidence="4">
    <location>
        <begin position="168"/>
        <end position="278"/>
    </location>
</feature>
<dbReference type="InterPro" id="IPR036291">
    <property type="entry name" value="NAD(P)-bd_dom_sf"/>
</dbReference>
<evidence type="ECO:0000259" key="4">
    <source>
        <dbReference type="Pfam" id="PF14833"/>
    </source>
</evidence>
<dbReference type="Gene3D" id="1.10.1040.10">
    <property type="entry name" value="N-(1-d-carboxylethyl)-l-norvaline Dehydrogenase, domain 2"/>
    <property type="match status" value="1"/>
</dbReference>
<evidence type="ECO:0000313" key="6">
    <source>
        <dbReference type="Proteomes" id="UP001184614"/>
    </source>
</evidence>
<organism evidence="5 6">
    <name type="scientific">Brucella pseudogrignonensis</name>
    <dbReference type="NCBI Taxonomy" id="419475"/>
    <lineage>
        <taxon>Bacteria</taxon>
        <taxon>Pseudomonadati</taxon>
        <taxon>Pseudomonadota</taxon>
        <taxon>Alphaproteobacteria</taxon>
        <taxon>Hyphomicrobiales</taxon>
        <taxon>Brucellaceae</taxon>
        <taxon>Brucella/Ochrobactrum group</taxon>
        <taxon>Brucella</taxon>
    </lineage>
</organism>
<evidence type="ECO:0000313" key="5">
    <source>
        <dbReference type="EMBL" id="MDR6434695.1"/>
    </source>
</evidence>
<proteinExistence type="predicted"/>
<comment type="caution">
    <text evidence="5">The sequence shown here is derived from an EMBL/GenBank/DDBJ whole genome shotgun (WGS) entry which is preliminary data.</text>
</comment>
<dbReference type="SUPFAM" id="SSF51735">
    <property type="entry name" value="NAD(P)-binding Rossmann-fold domains"/>
    <property type="match status" value="1"/>
</dbReference>
<dbReference type="Pfam" id="PF03446">
    <property type="entry name" value="NAD_binding_2"/>
    <property type="match status" value="1"/>
</dbReference>
<dbReference type="SUPFAM" id="SSF48179">
    <property type="entry name" value="6-phosphogluconate dehydrogenase C-terminal domain-like"/>
    <property type="match status" value="1"/>
</dbReference>
<reference evidence="5 6" key="1">
    <citation type="submission" date="2023-07" db="EMBL/GenBank/DDBJ databases">
        <title>Sorghum-associated microbial communities from plants grown in Nebraska, USA.</title>
        <authorList>
            <person name="Schachtman D."/>
        </authorList>
    </citation>
    <scope>NUCLEOTIDE SEQUENCE [LARGE SCALE GENOMIC DNA]</scope>
    <source>
        <strain evidence="5 6">DS1730</strain>
    </source>
</reference>
<dbReference type="Gene3D" id="3.40.50.720">
    <property type="entry name" value="NAD(P)-binding Rossmann-like Domain"/>
    <property type="match status" value="1"/>
</dbReference>